<evidence type="ECO:0000313" key="5">
    <source>
        <dbReference type="Proteomes" id="UP000076858"/>
    </source>
</evidence>
<evidence type="ECO:0000259" key="3">
    <source>
        <dbReference type="Pfam" id="PF21600"/>
    </source>
</evidence>
<dbReference type="EMBL" id="LRGB01003327">
    <property type="protein sequence ID" value="KZS03184.1"/>
    <property type="molecule type" value="Genomic_DNA"/>
</dbReference>
<protein>
    <recommendedName>
        <fullName evidence="6">MULE transposase domain-containing protein</fullName>
    </recommendedName>
</protein>
<dbReference type="Pfam" id="PF21599">
    <property type="entry name" value="ZSWIM3_N"/>
    <property type="match status" value="1"/>
</dbReference>
<dbReference type="Proteomes" id="UP000076858">
    <property type="component" value="Unassembled WGS sequence"/>
</dbReference>
<evidence type="ECO:0000259" key="2">
    <source>
        <dbReference type="Pfam" id="PF21599"/>
    </source>
</evidence>
<name>A0A164KDZ4_9CRUS</name>
<feature type="domain" description="ZSWIM3 N-terminal" evidence="2">
    <location>
        <begin position="7"/>
        <end position="119"/>
    </location>
</feature>
<comment type="caution">
    <text evidence="4">The sequence shown here is derived from an EMBL/GenBank/DDBJ whole genome shotgun (WGS) entry which is preliminary data.</text>
</comment>
<feature type="domain" description="ZSWIM1/3 RNaseH-like" evidence="1">
    <location>
        <begin position="218"/>
        <end position="292"/>
    </location>
</feature>
<dbReference type="InterPro" id="IPR048326">
    <property type="entry name" value="ZSWIM1-3_helical"/>
</dbReference>
<accession>A0A164KDZ4</accession>
<sequence length="464" mass="54368">MSLSRLMVKGKSFDSHNEILKCIKEIELQDHVYLRRGTCQTVKSYNNRKDVHTKLDPIVEFYRVECVCPHNNSGSRLRPTLDKRPNQNTMACDCPVRINLVYDKEKGKFVIRNSVLEHKNHPISAEHVKTYARKRHMVEESLEFAKQALAVGAQPTRLRGLLLKKYDFHLISRDLINLKQSLTGNDEDEWQNTVTILRELEEENQQNIQISGEDNKGNERSKNVVQVVHEPNGEIHEIYLQTESQRKLYSKIGTVLEMDGTYGTNNVGFSLYHLLCEDNNSESQPGAHHHYRYTEIAAMEQYFPKAEHILCHFHIIKSVDDRLNKKVDGKGLTQQYKDEIREHFRNALYAETEEAYNAEKKFLLKQGEGEGSLSSYFQLNWFNIESKWTSFGRRHLPTLGNNTTNPLERFHHTIKVIFLKTKRLDLVICHLLDNIKLRMTERKLKQRIRELRFTHKKTNPLFDK</sequence>
<evidence type="ECO:0000259" key="1">
    <source>
        <dbReference type="Pfam" id="PF21056"/>
    </source>
</evidence>
<dbReference type="Pfam" id="PF21056">
    <property type="entry name" value="ZSWIM1-3_RNaseH-like"/>
    <property type="match status" value="1"/>
</dbReference>
<reference evidence="4 5" key="1">
    <citation type="submission" date="2016-03" db="EMBL/GenBank/DDBJ databases">
        <title>EvidentialGene: Evidence-directed Construction of Genes on Genomes.</title>
        <authorList>
            <person name="Gilbert D.G."/>
            <person name="Choi J.-H."/>
            <person name="Mockaitis K."/>
            <person name="Colbourne J."/>
            <person name="Pfrender M."/>
        </authorList>
    </citation>
    <scope>NUCLEOTIDE SEQUENCE [LARGE SCALE GENOMIC DNA]</scope>
    <source>
        <strain evidence="4 5">Xinb3</strain>
        <tissue evidence="4">Complete organism</tissue>
    </source>
</reference>
<dbReference type="PANTHER" id="PTHR31569:SF4">
    <property type="entry name" value="SWIM-TYPE DOMAIN-CONTAINING PROTEIN"/>
    <property type="match status" value="1"/>
</dbReference>
<proteinExistence type="predicted"/>
<keyword evidence="5" id="KW-1185">Reference proteome</keyword>
<evidence type="ECO:0008006" key="6">
    <source>
        <dbReference type="Google" id="ProtNLM"/>
    </source>
</evidence>
<dbReference type="STRING" id="35525.A0A164KDZ4"/>
<dbReference type="PANTHER" id="PTHR31569">
    <property type="entry name" value="SWIM-TYPE DOMAIN-CONTAINING PROTEIN"/>
    <property type="match status" value="1"/>
</dbReference>
<organism evidence="4 5">
    <name type="scientific">Daphnia magna</name>
    <dbReference type="NCBI Taxonomy" id="35525"/>
    <lineage>
        <taxon>Eukaryota</taxon>
        <taxon>Metazoa</taxon>
        <taxon>Ecdysozoa</taxon>
        <taxon>Arthropoda</taxon>
        <taxon>Crustacea</taxon>
        <taxon>Branchiopoda</taxon>
        <taxon>Diplostraca</taxon>
        <taxon>Cladocera</taxon>
        <taxon>Anomopoda</taxon>
        <taxon>Daphniidae</taxon>
        <taxon>Daphnia</taxon>
    </lineage>
</organism>
<dbReference type="InterPro" id="IPR048324">
    <property type="entry name" value="ZSWIM1-3_RNaseH-like"/>
</dbReference>
<dbReference type="Pfam" id="PF21600">
    <property type="entry name" value="ZSWIM1-3_helical"/>
    <property type="match status" value="1"/>
</dbReference>
<evidence type="ECO:0000313" key="4">
    <source>
        <dbReference type="EMBL" id="KZS03184.1"/>
    </source>
</evidence>
<dbReference type="OrthoDB" id="6372042at2759"/>
<gene>
    <name evidence="4" type="ORF">APZ42_034156</name>
</gene>
<dbReference type="AlphaFoldDB" id="A0A164KDZ4"/>
<dbReference type="InterPro" id="IPR052579">
    <property type="entry name" value="Zinc_finger_SWIM"/>
</dbReference>
<feature type="domain" description="ZSWIM1/3 helical" evidence="3">
    <location>
        <begin position="322"/>
        <end position="441"/>
    </location>
</feature>
<dbReference type="InterPro" id="IPR048325">
    <property type="entry name" value="ZSWIM3_N"/>
</dbReference>